<keyword evidence="5" id="KW-1185">Reference proteome</keyword>
<evidence type="ECO:0000256" key="2">
    <source>
        <dbReference type="SAM" id="SignalP"/>
    </source>
</evidence>
<evidence type="ECO:0000259" key="3">
    <source>
        <dbReference type="Pfam" id="PF02608"/>
    </source>
</evidence>
<evidence type="ECO:0000256" key="1">
    <source>
        <dbReference type="ARBA" id="ARBA00022729"/>
    </source>
</evidence>
<gene>
    <name evidence="4" type="ORF">GCM10009681_32500</name>
</gene>
<dbReference type="PANTHER" id="PTHR43208">
    <property type="entry name" value="ABC TRANSPORTER SUBSTRATE-BINDING PROTEIN"/>
    <property type="match status" value="1"/>
</dbReference>
<accession>A0ABP4WNQ3</accession>
<dbReference type="SUPFAM" id="SSF53822">
    <property type="entry name" value="Periplasmic binding protein-like I"/>
    <property type="match status" value="1"/>
</dbReference>
<dbReference type="InterPro" id="IPR028082">
    <property type="entry name" value="Peripla_BP_I"/>
</dbReference>
<dbReference type="RefSeq" id="WP_344082386.1">
    <property type="nucleotide sequence ID" value="NZ_BAAALS010000015.1"/>
</dbReference>
<feature type="signal peptide" evidence="2">
    <location>
        <begin position="1"/>
        <end position="32"/>
    </location>
</feature>
<dbReference type="Pfam" id="PF02608">
    <property type="entry name" value="Bmp"/>
    <property type="match status" value="1"/>
</dbReference>
<sequence>MRAAYGSRWRTRRTAALALLLALALPVASACATNTSENAAGGGGAAGKPGTGGKAIGFIFVGPKDDYGYNQAAYEGSQEVAKAFPDLKVLTAENVPEDDNATRIMEGMISQGAKIIFATSYGHKDPALKVAAAHPDVVVVQQGNLVDGALPPNFGTYFGTVYEPVYLAGIVAGKTTKSNKLGYVYAFPISQTLDNINAFQLGAKSVNPDAKTYTVNTSSWCDPGKQKAAVDSLLAQGVDVVSQHQDCTATVIKATEAAGKYTVGYHANAQSIAPKGWLTGSEWKWGPLYTKIVQKTLDGGFTGSEYNANFRVGLKTGDNPFVQSPYGPAVSEETKKLVEEAAAKIAKDSSPFAGPVVDQDGKVQVPAGTIPDYKTIESITYFVEGVVGKIPSS</sequence>
<keyword evidence="1 2" id="KW-0732">Signal</keyword>
<organism evidence="4 5">
    <name type="scientific">Luedemannella helvata</name>
    <dbReference type="NCBI Taxonomy" id="349315"/>
    <lineage>
        <taxon>Bacteria</taxon>
        <taxon>Bacillati</taxon>
        <taxon>Actinomycetota</taxon>
        <taxon>Actinomycetes</taxon>
        <taxon>Micromonosporales</taxon>
        <taxon>Micromonosporaceae</taxon>
        <taxon>Luedemannella</taxon>
    </lineage>
</organism>
<name>A0ABP4WNQ3_9ACTN</name>
<dbReference type="Gene3D" id="3.40.50.2300">
    <property type="match status" value="2"/>
</dbReference>
<protein>
    <submittedName>
        <fullName evidence="4">BMP family ABC transporter substrate-binding protein</fullName>
    </submittedName>
</protein>
<proteinExistence type="predicted"/>
<dbReference type="PROSITE" id="PS51257">
    <property type="entry name" value="PROKAR_LIPOPROTEIN"/>
    <property type="match status" value="1"/>
</dbReference>
<feature type="chain" id="PRO_5046101541" evidence="2">
    <location>
        <begin position="33"/>
        <end position="393"/>
    </location>
</feature>
<dbReference type="InterPro" id="IPR003760">
    <property type="entry name" value="PnrA-like"/>
</dbReference>
<dbReference type="PANTHER" id="PTHR43208:SF1">
    <property type="entry name" value="ABC TRANSPORTER SUBSTRATE-BINDING PROTEIN"/>
    <property type="match status" value="1"/>
</dbReference>
<dbReference type="Proteomes" id="UP001500655">
    <property type="component" value="Unassembled WGS sequence"/>
</dbReference>
<evidence type="ECO:0000313" key="5">
    <source>
        <dbReference type="Proteomes" id="UP001500655"/>
    </source>
</evidence>
<reference evidence="5" key="1">
    <citation type="journal article" date="2019" name="Int. J. Syst. Evol. Microbiol.">
        <title>The Global Catalogue of Microorganisms (GCM) 10K type strain sequencing project: providing services to taxonomists for standard genome sequencing and annotation.</title>
        <authorList>
            <consortium name="The Broad Institute Genomics Platform"/>
            <consortium name="The Broad Institute Genome Sequencing Center for Infectious Disease"/>
            <person name="Wu L."/>
            <person name="Ma J."/>
        </authorList>
    </citation>
    <scope>NUCLEOTIDE SEQUENCE [LARGE SCALE GENOMIC DNA]</scope>
    <source>
        <strain evidence="5">JCM 13249</strain>
    </source>
</reference>
<dbReference type="EMBL" id="BAAALS010000015">
    <property type="protein sequence ID" value="GAA1758788.1"/>
    <property type="molecule type" value="Genomic_DNA"/>
</dbReference>
<feature type="domain" description="ABC transporter substrate-binding protein PnrA-like" evidence="3">
    <location>
        <begin position="55"/>
        <end position="344"/>
    </location>
</feature>
<dbReference type="CDD" id="cd19963">
    <property type="entry name" value="PBP1_BMP-like"/>
    <property type="match status" value="1"/>
</dbReference>
<evidence type="ECO:0000313" key="4">
    <source>
        <dbReference type="EMBL" id="GAA1758788.1"/>
    </source>
</evidence>
<dbReference type="InterPro" id="IPR052910">
    <property type="entry name" value="ABC-Purine-Binding"/>
</dbReference>
<comment type="caution">
    <text evidence="4">The sequence shown here is derived from an EMBL/GenBank/DDBJ whole genome shotgun (WGS) entry which is preliminary data.</text>
</comment>